<dbReference type="GeneID" id="54460469"/>
<feature type="signal peptide" evidence="3">
    <location>
        <begin position="1"/>
        <end position="20"/>
    </location>
</feature>
<feature type="region of interest" description="Disordered" evidence="1">
    <location>
        <begin position="178"/>
        <end position="398"/>
    </location>
</feature>
<dbReference type="OrthoDB" id="4524805at2759"/>
<feature type="compositionally biased region" description="Polar residues" evidence="1">
    <location>
        <begin position="288"/>
        <end position="297"/>
    </location>
</feature>
<organism evidence="4">
    <name type="scientific">Mytilinidion resinicola</name>
    <dbReference type="NCBI Taxonomy" id="574789"/>
    <lineage>
        <taxon>Eukaryota</taxon>
        <taxon>Fungi</taxon>
        <taxon>Dikarya</taxon>
        <taxon>Ascomycota</taxon>
        <taxon>Pezizomycotina</taxon>
        <taxon>Dothideomycetes</taxon>
        <taxon>Pleosporomycetidae</taxon>
        <taxon>Mytilinidiales</taxon>
        <taxon>Mytilinidiaceae</taxon>
        <taxon>Mytilinidion</taxon>
    </lineage>
</organism>
<evidence type="ECO:0000256" key="1">
    <source>
        <dbReference type="SAM" id="MobiDB-lite"/>
    </source>
</evidence>
<reference evidence="4 6" key="1">
    <citation type="journal article" date="2020" name="Stud. Mycol.">
        <title>101 Dothideomycetes genomes: a test case for predicting lifestyles and emergence of pathogens.</title>
        <authorList>
            <person name="Haridas S."/>
            <person name="Albert R."/>
            <person name="Binder M."/>
            <person name="Bloem J."/>
            <person name="Labutti K."/>
            <person name="Salamov A."/>
            <person name="Andreopoulos B."/>
            <person name="Baker S."/>
            <person name="Barry K."/>
            <person name="Bills G."/>
            <person name="Bluhm B."/>
            <person name="Cannon C."/>
            <person name="Castanera R."/>
            <person name="Culley D."/>
            <person name="Daum C."/>
            <person name="Ezra D."/>
            <person name="Gonzalez J."/>
            <person name="Henrissat B."/>
            <person name="Kuo A."/>
            <person name="Liang C."/>
            <person name="Lipzen A."/>
            <person name="Lutzoni F."/>
            <person name="Magnuson J."/>
            <person name="Mondo S."/>
            <person name="Nolan M."/>
            <person name="Ohm R."/>
            <person name="Pangilinan J."/>
            <person name="Park H.-J."/>
            <person name="Ramirez L."/>
            <person name="Alfaro M."/>
            <person name="Sun H."/>
            <person name="Tritt A."/>
            <person name="Yoshinaga Y."/>
            <person name="Zwiers L.-H."/>
            <person name="Turgeon B."/>
            <person name="Goodwin S."/>
            <person name="Spatafora J."/>
            <person name="Crous P."/>
            <person name="Grigoriev I."/>
        </authorList>
    </citation>
    <scope>NUCLEOTIDE SEQUENCE</scope>
    <source>
        <strain evidence="4 6">CBS 304.34</strain>
    </source>
</reference>
<proteinExistence type="predicted"/>
<keyword evidence="2" id="KW-0472">Membrane</keyword>
<evidence type="ECO:0000313" key="6">
    <source>
        <dbReference type="RefSeq" id="XP_033579530.1"/>
    </source>
</evidence>
<dbReference type="Proteomes" id="UP000504636">
    <property type="component" value="Unplaced"/>
</dbReference>
<feature type="compositionally biased region" description="Polar residues" evidence="1">
    <location>
        <begin position="128"/>
        <end position="137"/>
    </location>
</feature>
<keyword evidence="2" id="KW-1133">Transmembrane helix</keyword>
<feature type="region of interest" description="Disordered" evidence="1">
    <location>
        <begin position="128"/>
        <end position="148"/>
    </location>
</feature>
<reference evidence="6" key="3">
    <citation type="submission" date="2025-04" db="UniProtKB">
        <authorList>
            <consortium name="RefSeq"/>
        </authorList>
    </citation>
    <scope>IDENTIFICATION</scope>
    <source>
        <strain evidence="6">CBS 304.34</strain>
    </source>
</reference>
<feature type="compositionally biased region" description="Pro residues" evidence="1">
    <location>
        <begin position="331"/>
        <end position="342"/>
    </location>
</feature>
<evidence type="ECO:0000313" key="4">
    <source>
        <dbReference type="EMBL" id="KAF2812566.1"/>
    </source>
</evidence>
<dbReference type="EMBL" id="MU003697">
    <property type="protein sequence ID" value="KAF2812566.1"/>
    <property type="molecule type" value="Genomic_DNA"/>
</dbReference>
<reference evidence="6" key="2">
    <citation type="submission" date="2020-04" db="EMBL/GenBank/DDBJ databases">
        <authorList>
            <consortium name="NCBI Genome Project"/>
        </authorList>
    </citation>
    <scope>NUCLEOTIDE SEQUENCE</scope>
    <source>
        <strain evidence="6">CBS 304.34</strain>
    </source>
</reference>
<accession>A0A6A6YUD2</accession>
<sequence length="491" mass="52731">MFSCVGVISSLLLLAHHACAEPGFIYNAPAPSPEDGPPLSAHASRNRRLLPAQICGIVGAYVVTVLIWGVLLLTIGRKMRRNTETSPKSLDIELVKARPYVNATPLSPLSSKSATSWFKRGFKKSTTSVNSVASSPISPDDAKSPTSFDQAIVDSAKAQRQSEMERLYAAVMDHDAKKNSYSAVSTATHDSDEDDSRAKNQQEQAQSPPRGARKLPPMINTSGEGRLVMPNYSNPTSPTSPRSPVKAIYPPNFHQPPATAPLPRAPSSPSKTIPASPRSVLSKKDRTPSMSSASSKSRLGLKNLRISGPIQKYPGESVYDEARTPLSPRFYNPPAPPSPPDMSPITPASPEGDYTYEGLDKVQPLPRPAPQRTGSSYSNPPAIGSAPTSSPGKSAGGALPFRAYGDGAAALPSTKTTYLDRRRDQLSLQTPRTGVPATPYSPYMPFTPITPITPHLVGKKERKAMKKMEGKKVATENDIVQSPKEIFGDAW</sequence>
<gene>
    <name evidence="4 6" type="ORF">BDZ99DRAFT_461230</name>
</gene>
<dbReference type="AlphaFoldDB" id="A0A6A6YUD2"/>
<evidence type="ECO:0000256" key="3">
    <source>
        <dbReference type="SAM" id="SignalP"/>
    </source>
</evidence>
<keyword evidence="5" id="KW-1185">Reference proteome</keyword>
<dbReference type="RefSeq" id="XP_033579530.1">
    <property type="nucleotide sequence ID" value="XM_033719576.1"/>
</dbReference>
<feature type="compositionally biased region" description="Low complexity" evidence="1">
    <location>
        <begin position="230"/>
        <end position="244"/>
    </location>
</feature>
<keyword evidence="2" id="KW-0812">Transmembrane</keyword>
<keyword evidence="3" id="KW-0732">Signal</keyword>
<evidence type="ECO:0000313" key="5">
    <source>
        <dbReference type="Proteomes" id="UP000504636"/>
    </source>
</evidence>
<protein>
    <submittedName>
        <fullName evidence="4 6">Uncharacterized protein</fullName>
    </submittedName>
</protein>
<feature type="chain" id="PRO_5044629357" evidence="3">
    <location>
        <begin position="21"/>
        <end position="491"/>
    </location>
</feature>
<evidence type="ECO:0000256" key="2">
    <source>
        <dbReference type="SAM" id="Phobius"/>
    </source>
</evidence>
<name>A0A6A6YUD2_9PEZI</name>
<feature type="compositionally biased region" description="Polar residues" evidence="1">
    <location>
        <begin position="179"/>
        <end position="188"/>
    </location>
</feature>
<feature type="transmembrane region" description="Helical" evidence="2">
    <location>
        <begin position="50"/>
        <end position="73"/>
    </location>
</feature>